<feature type="transmembrane region" description="Helical" evidence="1">
    <location>
        <begin position="145"/>
        <end position="169"/>
    </location>
</feature>
<keyword evidence="1" id="KW-1133">Transmembrane helix</keyword>
<proteinExistence type="predicted"/>
<accession>A0A7T2LMZ8</accession>
<dbReference type="Pfam" id="PF09835">
    <property type="entry name" value="DUF2062"/>
    <property type="match status" value="1"/>
</dbReference>
<dbReference type="InterPro" id="IPR018639">
    <property type="entry name" value="DUF2062"/>
</dbReference>
<dbReference type="EMBL" id="CP065592">
    <property type="protein sequence ID" value="QPQ55672.1"/>
    <property type="molecule type" value="Genomic_DNA"/>
</dbReference>
<dbReference type="PANTHER" id="PTHR40547:SF1">
    <property type="entry name" value="SLL0298 PROTEIN"/>
    <property type="match status" value="1"/>
</dbReference>
<keyword evidence="1" id="KW-0812">Transmembrane</keyword>
<dbReference type="AlphaFoldDB" id="A0A7T2LMZ8"/>
<evidence type="ECO:0000256" key="1">
    <source>
        <dbReference type="SAM" id="Phobius"/>
    </source>
</evidence>
<keyword evidence="4" id="KW-1185">Reference proteome</keyword>
<keyword evidence="1" id="KW-0472">Membrane</keyword>
<feature type="transmembrane region" description="Helical" evidence="1">
    <location>
        <begin position="51"/>
        <end position="79"/>
    </location>
</feature>
<dbReference type="Proteomes" id="UP000594873">
    <property type="component" value="Chromosome"/>
</dbReference>
<protein>
    <submittedName>
        <fullName evidence="3">DUF2062 domain-containing protein</fullName>
    </submittedName>
</protein>
<feature type="domain" description="DUF2062" evidence="2">
    <location>
        <begin position="29"/>
        <end position="178"/>
    </location>
</feature>
<dbReference type="PANTHER" id="PTHR40547">
    <property type="entry name" value="SLL0298 PROTEIN"/>
    <property type="match status" value="1"/>
</dbReference>
<evidence type="ECO:0000313" key="4">
    <source>
        <dbReference type="Proteomes" id="UP000594873"/>
    </source>
</evidence>
<name>A0A7T2LMZ8_9SPHN</name>
<organism evidence="3 4">
    <name type="scientific">Allosphingosinicella flava</name>
    <dbReference type="NCBI Taxonomy" id="2771430"/>
    <lineage>
        <taxon>Bacteria</taxon>
        <taxon>Pseudomonadati</taxon>
        <taxon>Pseudomonadota</taxon>
        <taxon>Alphaproteobacteria</taxon>
        <taxon>Sphingomonadales</taxon>
        <taxon>Sphingomonadaceae</taxon>
        <taxon>Allosphingosinicella</taxon>
    </lineage>
</organism>
<sequence>MADLGTRIGTWLARNAPRREDLAENRLIRPFAGRVLRSDLWRFTRRSVPRAVGLGLFVGIFLMIPGLQIIGAALVSVPFRANIPVAAAMTFLSNPATTPFILIASIGVGNMLGFHADTATFYALYERGAGAGEWLSWLASDAAPAMVVGLAVISAAAALFGYFVSQLGWRWWTGQKWRRRQLRSALPPGLGPEAEGEC</sequence>
<reference evidence="3 4" key="1">
    <citation type="submission" date="2020-11" db="EMBL/GenBank/DDBJ databases">
        <title>Genome seq and assembly of Sphingosinicella sp.</title>
        <authorList>
            <person name="Chhetri G."/>
        </authorList>
    </citation>
    <scope>NUCLEOTIDE SEQUENCE [LARGE SCALE GENOMIC DNA]</scope>
    <source>
        <strain evidence="3 4">UDD2</strain>
    </source>
</reference>
<evidence type="ECO:0000259" key="2">
    <source>
        <dbReference type="Pfam" id="PF09835"/>
    </source>
</evidence>
<dbReference type="KEGG" id="sflv:IC614_03485"/>
<gene>
    <name evidence="3" type="ORF">IC614_03485</name>
</gene>
<evidence type="ECO:0000313" key="3">
    <source>
        <dbReference type="EMBL" id="QPQ55672.1"/>
    </source>
</evidence>